<dbReference type="PANTHER" id="PTHR40065:SF3">
    <property type="entry name" value="RNA-BINDING PROTEIN YHBY"/>
    <property type="match status" value="1"/>
</dbReference>
<evidence type="ECO:0000313" key="4">
    <source>
        <dbReference type="EMBL" id="ABQ26673.1"/>
    </source>
</evidence>
<dbReference type="PANTHER" id="PTHR40065">
    <property type="entry name" value="RNA-BINDING PROTEIN YHBY"/>
    <property type="match status" value="1"/>
</dbReference>
<evidence type="ECO:0000259" key="3">
    <source>
        <dbReference type="PROSITE" id="PS51295"/>
    </source>
</evidence>
<dbReference type="Proteomes" id="UP000006695">
    <property type="component" value="Chromosome"/>
</dbReference>
<proteinExistence type="predicted"/>
<organism evidence="4 5">
    <name type="scientific">Geotalea uraniireducens (strain Rf4)</name>
    <name type="common">Geobacter uraniireducens</name>
    <dbReference type="NCBI Taxonomy" id="351605"/>
    <lineage>
        <taxon>Bacteria</taxon>
        <taxon>Pseudomonadati</taxon>
        <taxon>Thermodesulfobacteriota</taxon>
        <taxon>Desulfuromonadia</taxon>
        <taxon>Geobacterales</taxon>
        <taxon>Geobacteraceae</taxon>
        <taxon>Geotalea</taxon>
    </lineage>
</organism>
<dbReference type="STRING" id="351605.Gura_2495"/>
<feature type="domain" description="CRM" evidence="3">
    <location>
        <begin position="1"/>
        <end position="96"/>
    </location>
</feature>
<evidence type="ECO:0000313" key="5">
    <source>
        <dbReference type="Proteomes" id="UP000006695"/>
    </source>
</evidence>
<accession>A5G4F5</accession>
<gene>
    <name evidence="4" type="ordered locus">Gura_2495</name>
</gene>
<dbReference type="InterPro" id="IPR001890">
    <property type="entry name" value="RNA-binding_CRM"/>
</dbReference>
<dbReference type="Pfam" id="PF01985">
    <property type="entry name" value="CRS1_YhbY"/>
    <property type="match status" value="1"/>
</dbReference>
<dbReference type="OrthoDB" id="9797519at2"/>
<dbReference type="KEGG" id="gur:Gura_2495"/>
<dbReference type="PROSITE" id="PS51295">
    <property type="entry name" value="CRM"/>
    <property type="match status" value="1"/>
</dbReference>
<keyword evidence="5" id="KW-1185">Reference proteome</keyword>
<dbReference type="RefSeq" id="WP_011939360.1">
    <property type="nucleotide sequence ID" value="NC_009483.1"/>
</dbReference>
<evidence type="ECO:0000256" key="1">
    <source>
        <dbReference type="ARBA" id="ARBA00022884"/>
    </source>
</evidence>
<protein>
    <recommendedName>
        <fullName evidence="3">CRM domain-containing protein</fullName>
    </recommendedName>
</protein>
<dbReference type="HOGENOM" id="CLU_095994_1_2_7"/>
<dbReference type="InterPro" id="IPR035920">
    <property type="entry name" value="YhbY-like_sf"/>
</dbReference>
<dbReference type="EMBL" id="CP000698">
    <property type="protein sequence ID" value="ABQ26673.1"/>
    <property type="molecule type" value="Genomic_DNA"/>
</dbReference>
<dbReference type="NCBIfam" id="TIGR00253">
    <property type="entry name" value="RNA_bind_YhbY"/>
    <property type="match status" value="1"/>
</dbReference>
<reference evidence="4 5" key="1">
    <citation type="submission" date="2007-05" db="EMBL/GenBank/DDBJ databases">
        <title>Complete sequence of Geobacter uraniireducens Rf4.</title>
        <authorList>
            <consortium name="US DOE Joint Genome Institute"/>
            <person name="Copeland A."/>
            <person name="Lucas S."/>
            <person name="Lapidus A."/>
            <person name="Barry K."/>
            <person name="Detter J.C."/>
            <person name="Glavina del Rio T."/>
            <person name="Hammon N."/>
            <person name="Israni S."/>
            <person name="Dalin E."/>
            <person name="Tice H."/>
            <person name="Pitluck S."/>
            <person name="Chertkov O."/>
            <person name="Brettin T."/>
            <person name="Bruce D."/>
            <person name="Han C."/>
            <person name="Schmutz J."/>
            <person name="Larimer F."/>
            <person name="Land M."/>
            <person name="Hauser L."/>
            <person name="Kyrpides N."/>
            <person name="Mikhailova N."/>
            <person name="Shelobolina E."/>
            <person name="Aklujkar M."/>
            <person name="Lovley D."/>
            <person name="Richardson P."/>
        </authorList>
    </citation>
    <scope>NUCLEOTIDE SEQUENCE [LARGE SCALE GENOMIC DNA]</scope>
    <source>
        <strain evidence="4 5">Rf4</strain>
    </source>
</reference>
<name>A5G4F5_GEOUR</name>
<dbReference type="InterPro" id="IPR051925">
    <property type="entry name" value="RNA-binding_domain"/>
</dbReference>
<sequence length="104" mass="11412">MLTGKQKRFLRSLGHSLKPVITIGKGEVNEALVKETVESIAAHELIKVKILESCLLERSEAAAALAEACNAEVAQILGRTFLLYKKAKEPVIELPSEKTKQKSK</sequence>
<dbReference type="SUPFAM" id="SSF75471">
    <property type="entry name" value="YhbY-like"/>
    <property type="match status" value="1"/>
</dbReference>
<evidence type="ECO:0000256" key="2">
    <source>
        <dbReference type="PROSITE-ProRule" id="PRU00626"/>
    </source>
</evidence>
<dbReference type="AlphaFoldDB" id="A5G4F5"/>
<keyword evidence="1 2" id="KW-0694">RNA-binding</keyword>
<dbReference type="Gene3D" id="3.30.110.60">
    <property type="entry name" value="YhbY-like"/>
    <property type="match status" value="1"/>
</dbReference>
<dbReference type="InterPro" id="IPR017924">
    <property type="entry name" value="RNA-binding_YhbY"/>
</dbReference>
<dbReference type="GO" id="GO:0003723">
    <property type="term" value="F:RNA binding"/>
    <property type="evidence" value="ECO:0007669"/>
    <property type="project" value="UniProtKB-UniRule"/>
</dbReference>
<dbReference type="SMART" id="SM01103">
    <property type="entry name" value="CRS1_YhbY"/>
    <property type="match status" value="1"/>
</dbReference>